<keyword evidence="4" id="KW-1185">Reference proteome</keyword>
<evidence type="ECO:0000313" key="3">
    <source>
        <dbReference type="EMBL" id="CEM24755.1"/>
    </source>
</evidence>
<feature type="chain" id="PRO_5005190305" description="TNFR-Cys domain-containing protein" evidence="2">
    <location>
        <begin position="18"/>
        <end position="392"/>
    </location>
</feature>
<dbReference type="PhylomeDB" id="A0A0G4G7S1"/>
<feature type="signal peptide" evidence="2">
    <location>
        <begin position="1"/>
        <end position="17"/>
    </location>
</feature>
<dbReference type="OMA" id="MARCISC"/>
<evidence type="ECO:0000256" key="1">
    <source>
        <dbReference type="SAM" id="Phobius"/>
    </source>
</evidence>
<keyword evidence="1" id="KW-1133">Transmembrane helix</keyword>
<dbReference type="InterPro" id="IPR009030">
    <property type="entry name" value="Growth_fac_rcpt_cys_sf"/>
</dbReference>
<dbReference type="VEuPathDB" id="CryptoDB:Vbra_9739"/>
<protein>
    <recommendedName>
        <fullName evidence="5">TNFR-Cys domain-containing protein</fullName>
    </recommendedName>
</protein>
<sequence>MFAALSVASVIVGCAVGAPSLSHLYVIHRSGAGDTPVDIQPAFTPSRHEYEARLSWREDTFTVMAEVTDATHDEIGEVYICTDKGDCSRKKQTIALMDREREWPIKEGGLVRFGVQVRQKNGKDQTEYSVLISRAPGNIVQLTSIDVDGPSLQPPFRADQSDYILHLSVSEEEAVLHCQPADIGQLVYATAGAVNGLSTEESSKLSEPRMLTDALSMYPVKSDIMAGESNHAGVVFRFPVPMKSKRGIDIRVTSADGASHGYYNIEASRPGCIAGMYFDDTQSKCVQYCSNGFFPDEGTCKACPRFCARCTSMARCISCKGNSKSLTYRLHNGQCDEASKPFFTRYTNVFLGSVLALSLAALSILGISAAFFCIRRKRHADDELQTLTESTR</sequence>
<dbReference type="SUPFAM" id="SSF57184">
    <property type="entry name" value="Growth factor receptor domain"/>
    <property type="match status" value="1"/>
</dbReference>
<evidence type="ECO:0000256" key="2">
    <source>
        <dbReference type="SAM" id="SignalP"/>
    </source>
</evidence>
<dbReference type="Proteomes" id="UP000041254">
    <property type="component" value="Unassembled WGS sequence"/>
</dbReference>
<gene>
    <name evidence="3" type="ORF">Vbra_9739</name>
</gene>
<dbReference type="EMBL" id="CDMY01000590">
    <property type="protein sequence ID" value="CEM24755.1"/>
    <property type="molecule type" value="Genomic_DNA"/>
</dbReference>
<reference evidence="3 4" key="1">
    <citation type="submission" date="2014-11" db="EMBL/GenBank/DDBJ databases">
        <authorList>
            <person name="Zhu J."/>
            <person name="Qi W."/>
            <person name="Song R."/>
        </authorList>
    </citation>
    <scope>NUCLEOTIDE SEQUENCE [LARGE SCALE GENOMIC DNA]</scope>
</reference>
<dbReference type="Gene3D" id="2.10.220.10">
    <property type="entry name" value="Hormone Receptor, Insulin-like Growth Factor Receptor 1, Chain A, domain 2"/>
    <property type="match status" value="1"/>
</dbReference>
<name>A0A0G4G7S1_VITBC</name>
<keyword evidence="1" id="KW-0472">Membrane</keyword>
<evidence type="ECO:0000313" key="4">
    <source>
        <dbReference type="Proteomes" id="UP000041254"/>
    </source>
</evidence>
<keyword evidence="2" id="KW-0732">Signal</keyword>
<dbReference type="AlphaFoldDB" id="A0A0G4G7S1"/>
<feature type="transmembrane region" description="Helical" evidence="1">
    <location>
        <begin position="349"/>
        <end position="374"/>
    </location>
</feature>
<accession>A0A0G4G7S1</accession>
<dbReference type="InParanoid" id="A0A0G4G7S1"/>
<organism evidence="3 4">
    <name type="scientific">Vitrella brassicaformis (strain CCMP3155)</name>
    <dbReference type="NCBI Taxonomy" id="1169540"/>
    <lineage>
        <taxon>Eukaryota</taxon>
        <taxon>Sar</taxon>
        <taxon>Alveolata</taxon>
        <taxon>Colpodellida</taxon>
        <taxon>Vitrellaceae</taxon>
        <taxon>Vitrella</taxon>
    </lineage>
</organism>
<dbReference type="OrthoDB" id="430044at2759"/>
<keyword evidence="1" id="KW-0812">Transmembrane</keyword>
<evidence type="ECO:0008006" key="5">
    <source>
        <dbReference type="Google" id="ProtNLM"/>
    </source>
</evidence>
<proteinExistence type="predicted"/>